<dbReference type="InterPro" id="IPR003340">
    <property type="entry name" value="B3_DNA-bd"/>
</dbReference>
<accession>A0A8S1ZH73</accession>
<dbReference type="Gene3D" id="2.40.330.10">
    <property type="entry name" value="DNA-binding pseudobarrel domain"/>
    <property type="match status" value="1"/>
</dbReference>
<dbReference type="PANTHER" id="PTHR43523:SF17">
    <property type="entry name" value="INACTIVE GLUCOSE-1-PHOSPHATE ADENYLYLTRANSFERASE SMALL SUBUNIT 2, CHLOROPLASTIC"/>
    <property type="match status" value="1"/>
</dbReference>
<dbReference type="GO" id="GO:0005978">
    <property type="term" value="P:glycogen biosynthetic process"/>
    <property type="evidence" value="ECO:0007669"/>
    <property type="project" value="InterPro"/>
</dbReference>
<dbReference type="PANTHER" id="PTHR43523">
    <property type="entry name" value="GLUCOSE-1-PHOSPHATE ADENYLYLTRANSFERASE-RELATED"/>
    <property type="match status" value="1"/>
</dbReference>
<comment type="subcellular location">
    <subcellularLocation>
        <location evidence="1">Nucleus</location>
    </subcellularLocation>
</comment>
<dbReference type="GO" id="GO:0008878">
    <property type="term" value="F:glucose-1-phosphate adenylyltransferase activity"/>
    <property type="evidence" value="ECO:0007669"/>
    <property type="project" value="InterPro"/>
</dbReference>
<dbReference type="Gene3D" id="3.90.550.10">
    <property type="entry name" value="Spore Coat Polysaccharide Biosynthesis Protein SpsA, Chain A"/>
    <property type="match status" value="1"/>
</dbReference>
<dbReference type="SUPFAM" id="SSF53448">
    <property type="entry name" value="Nucleotide-diphospho-sugar transferases"/>
    <property type="match status" value="1"/>
</dbReference>
<dbReference type="SUPFAM" id="SSF51161">
    <property type="entry name" value="Trimeric LpxA-like enzymes"/>
    <property type="match status" value="1"/>
</dbReference>
<dbReference type="Gene3D" id="2.160.10.10">
    <property type="entry name" value="Hexapeptide repeat proteins"/>
    <property type="match status" value="1"/>
</dbReference>
<organism evidence="12 13">
    <name type="scientific">Arabidopsis arenosa</name>
    <name type="common">Sand rock-cress</name>
    <name type="synonym">Cardaminopsis arenosa</name>
    <dbReference type="NCBI Taxonomy" id="38785"/>
    <lineage>
        <taxon>Eukaryota</taxon>
        <taxon>Viridiplantae</taxon>
        <taxon>Streptophyta</taxon>
        <taxon>Embryophyta</taxon>
        <taxon>Tracheophyta</taxon>
        <taxon>Spermatophyta</taxon>
        <taxon>Magnoliopsida</taxon>
        <taxon>eudicotyledons</taxon>
        <taxon>Gunneridae</taxon>
        <taxon>Pentapetalae</taxon>
        <taxon>rosids</taxon>
        <taxon>malvids</taxon>
        <taxon>Brassicales</taxon>
        <taxon>Brassicaceae</taxon>
        <taxon>Camelineae</taxon>
        <taxon>Arabidopsis</taxon>
    </lineage>
</organism>
<protein>
    <recommendedName>
        <fullName evidence="11">Nucleotidyl transferase domain-containing protein</fullName>
    </recommendedName>
</protein>
<evidence type="ECO:0000256" key="1">
    <source>
        <dbReference type="ARBA" id="ARBA00004123"/>
    </source>
</evidence>
<dbReference type="CDD" id="cd04651">
    <property type="entry name" value="LbH_G1P_AT_C"/>
    <property type="match status" value="1"/>
</dbReference>
<name>A0A8S1ZH73_ARAAE</name>
<evidence type="ECO:0000259" key="11">
    <source>
        <dbReference type="Pfam" id="PF00483"/>
    </source>
</evidence>
<dbReference type="EMBL" id="LR999451">
    <property type="protein sequence ID" value="CAE5956636.1"/>
    <property type="molecule type" value="Genomic_DNA"/>
</dbReference>
<keyword evidence="13" id="KW-1185">Reference proteome</keyword>
<dbReference type="GO" id="GO:0003677">
    <property type="term" value="F:DNA binding"/>
    <property type="evidence" value="ECO:0007669"/>
    <property type="project" value="UniProtKB-KW"/>
</dbReference>
<feature type="region of interest" description="Disordered" evidence="10">
    <location>
        <begin position="102"/>
        <end position="122"/>
    </location>
</feature>
<evidence type="ECO:0000313" key="13">
    <source>
        <dbReference type="Proteomes" id="UP000682877"/>
    </source>
</evidence>
<dbReference type="InterPro" id="IPR029044">
    <property type="entry name" value="Nucleotide-diphossugar_trans"/>
</dbReference>
<dbReference type="InterPro" id="IPR015300">
    <property type="entry name" value="DNA-bd_pseudobarrel_sf"/>
</dbReference>
<dbReference type="InterPro" id="IPR005835">
    <property type="entry name" value="NTP_transferase_dom"/>
</dbReference>
<dbReference type="InterPro" id="IPR005836">
    <property type="entry name" value="ADP_Glu_pyroP_CS"/>
</dbReference>
<keyword evidence="9" id="KW-0539">Nucleus</keyword>
<dbReference type="SUPFAM" id="SSF101936">
    <property type="entry name" value="DNA-binding pseudobarrel domain"/>
    <property type="match status" value="1"/>
</dbReference>
<dbReference type="GO" id="GO:0005524">
    <property type="term" value="F:ATP binding"/>
    <property type="evidence" value="ECO:0007669"/>
    <property type="project" value="UniProtKB-KW"/>
</dbReference>
<feature type="domain" description="Nucleotidyl transferase" evidence="11">
    <location>
        <begin position="335"/>
        <end position="599"/>
    </location>
</feature>
<keyword evidence="5" id="KW-0067">ATP-binding</keyword>
<evidence type="ECO:0000256" key="5">
    <source>
        <dbReference type="ARBA" id="ARBA00022840"/>
    </source>
</evidence>
<evidence type="ECO:0000256" key="6">
    <source>
        <dbReference type="ARBA" id="ARBA00023015"/>
    </source>
</evidence>
<dbReference type="InterPro" id="IPR005508">
    <property type="entry name" value="At2g31720-like"/>
</dbReference>
<evidence type="ECO:0000256" key="8">
    <source>
        <dbReference type="ARBA" id="ARBA00023163"/>
    </source>
</evidence>
<dbReference type="Proteomes" id="UP000682877">
    <property type="component" value="Chromosome 1"/>
</dbReference>
<dbReference type="Pfam" id="PF25247">
    <property type="entry name" value="LbH_GLGC"/>
    <property type="match status" value="1"/>
</dbReference>
<keyword evidence="6" id="KW-0805">Transcription regulation</keyword>
<dbReference type="PROSITE" id="PS00809">
    <property type="entry name" value="ADP_GLC_PYROPHOSPH_2"/>
    <property type="match status" value="1"/>
</dbReference>
<evidence type="ECO:0000256" key="3">
    <source>
        <dbReference type="ARBA" id="ARBA00011680"/>
    </source>
</evidence>
<evidence type="ECO:0000256" key="10">
    <source>
        <dbReference type="SAM" id="MobiDB-lite"/>
    </source>
</evidence>
<evidence type="ECO:0000256" key="9">
    <source>
        <dbReference type="ARBA" id="ARBA00023242"/>
    </source>
</evidence>
<evidence type="ECO:0000256" key="4">
    <source>
        <dbReference type="ARBA" id="ARBA00022741"/>
    </source>
</evidence>
<dbReference type="Pfam" id="PF00483">
    <property type="entry name" value="NTP_transferase"/>
    <property type="match status" value="1"/>
</dbReference>
<dbReference type="InterPro" id="IPR011831">
    <property type="entry name" value="ADP-Glc_PPase"/>
</dbReference>
<dbReference type="Pfam" id="PF03754">
    <property type="entry name" value="At2g31720-like"/>
    <property type="match status" value="1"/>
</dbReference>
<evidence type="ECO:0000313" key="12">
    <source>
        <dbReference type="EMBL" id="CAE5956636.1"/>
    </source>
</evidence>
<evidence type="ECO:0000256" key="2">
    <source>
        <dbReference type="ARBA" id="ARBA00010443"/>
    </source>
</evidence>
<keyword evidence="7" id="KW-0238">DNA-binding</keyword>
<keyword evidence="4" id="KW-0547">Nucleotide-binding</keyword>
<proteinExistence type="inferred from homology"/>
<sequence length="760" mass="85879">MISREDEEEGASWVVFMWSHSLPVETTQRVVEAIEREDRFFIQFPRKKRTLRIPISTSSYTTALEENVTEEDPPKVNIIDEPLTKPPSKRKRCSLLLHPTEEKPKKAKRKANGCFDAGASSSGTREPTPEWLVRLMRVKKGENPINFINKKLTATDVGSRQRRLSMPFGQIKDFDFLSPAEKRIIEEHANNEREEGVDVILVASDLREFKLNLRRWVMGTSPLYILVSGWNKVVKECRLEEGNKIRLWSFHVNDQLYIAMVPLSPTESGNSVSERISPALVIKDKANDGLPHKSSSDHHQWIHNYNLKQLFVPSSCPNLSVSNSQHLPLNQSVAAIVFGGGSDTELYPLTKTRSKGAIPIAANYRLIDAVISNCINSDITKIYAITQFNSTSLNSHLSKAYSGFGLGKDRFVEVIAAYQSLEDQGWFQGTADAIRRCLWVFEEFPVTEFLVLPGHHLYKMDYKTLIEDHRRSRADITIVGLSSVTDHDFGFGFMEVDSTNLVTRFTIKGQQDLISVENRTTTRSEGTSSCSVPSAGIYVIGREQMVKLLRESLIKAKDLASEIIPGAISEGMKVKAHMFDGYWEDVKSVGAYYRANMESIKRCRSDSNYRFYDKQCPLYTMPRCLPPSSMSEAVITNSIIGDGCILDRCVIRGSVVGMRTRIADEVIVEDSIIVGSDIYEMEEDERRKGKEKKIEIRIGIGEKSRIRRAIVDKNARIGKNVMIINRDNVEEGNREAQGYVIREGIVIILRNAVIPNDSIL</sequence>
<comment type="similarity">
    <text evidence="2">Belongs to the bacterial/plant glucose-1-phosphate adenylyltransferase family.</text>
</comment>
<dbReference type="InterPro" id="IPR011004">
    <property type="entry name" value="Trimer_LpxA-like_sf"/>
</dbReference>
<dbReference type="CDD" id="cd10017">
    <property type="entry name" value="B3_DNA"/>
    <property type="match status" value="1"/>
</dbReference>
<gene>
    <name evidence="12" type="ORF">AARE701A_LOCUS398</name>
</gene>
<keyword evidence="8" id="KW-0804">Transcription</keyword>
<dbReference type="AlphaFoldDB" id="A0A8S1ZH73"/>
<dbReference type="GO" id="GO:0005634">
    <property type="term" value="C:nucleus"/>
    <property type="evidence" value="ECO:0007669"/>
    <property type="project" value="UniProtKB-SubCell"/>
</dbReference>
<evidence type="ECO:0000256" key="7">
    <source>
        <dbReference type="ARBA" id="ARBA00023125"/>
    </source>
</evidence>
<comment type="subunit">
    <text evidence="3">Heterotetramer.</text>
</comment>
<reference evidence="12" key="1">
    <citation type="submission" date="2021-01" db="EMBL/GenBank/DDBJ databases">
        <authorList>
            <person name="Bezrukov I."/>
        </authorList>
    </citation>
    <scope>NUCLEOTIDE SEQUENCE</scope>
</reference>
<dbReference type="CDD" id="cd02508">
    <property type="entry name" value="ADP_Glucose_PP"/>
    <property type="match status" value="1"/>
</dbReference>